<gene>
    <name evidence="1" type="ORF">K443DRAFT_111186</name>
</gene>
<name>A0A0C9X8U1_9AGAR</name>
<dbReference type="AlphaFoldDB" id="A0A0C9X8U1"/>
<proteinExistence type="predicted"/>
<keyword evidence="2" id="KW-1185">Reference proteome</keyword>
<dbReference type="EMBL" id="KN838813">
    <property type="protein sequence ID" value="KIJ94021.1"/>
    <property type="molecule type" value="Genomic_DNA"/>
</dbReference>
<accession>A0A0C9X8U1</accession>
<feature type="non-terminal residue" evidence="1">
    <location>
        <position position="1"/>
    </location>
</feature>
<reference evidence="2" key="2">
    <citation type="submission" date="2015-01" db="EMBL/GenBank/DDBJ databases">
        <title>Evolutionary Origins and Diversification of the Mycorrhizal Mutualists.</title>
        <authorList>
            <consortium name="DOE Joint Genome Institute"/>
            <consortium name="Mycorrhizal Genomics Consortium"/>
            <person name="Kohler A."/>
            <person name="Kuo A."/>
            <person name="Nagy L.G."/>
            <person name="Floudas D."/>
            <person name="Copeland A."/>
            <person name="Barry K.W."/>
            <person name="Cichocki N."/>
            <person name="Veneault-Fourrey C."/>
            <person name="LaButti K."/>
            <person name="Lindquist E.A."/>
            <person name="Lipzen A."/>
            <person name="Lundell T."/>
            <person name="Morin E."/>
            <person name="Murat C."/>
            <person name="Riley R."/>
            <person name="Ohm R."/>
            <person name="Sun H."/>
            <person name="Tunlid A."/>
            <person name="Henrissat B."/>
            <person name="Grigoriev I.V."/>
            <person name="Hibbett D.S."/>
            <person name="Martin F."/>
        </authorList>
    </citation>
    <scope>NUCLEOTIDE SEQUENCE [LARGE SCALE GENOMIC DNA]</scope>
    <source>
        <strain evidence="2">LaAM-08-1</strain>
    </source>
</reference>
<protein>
    <submittedName>
        <fullName evidence="1">Uncharacterized protein</fullName>
    </submittedName>
</protein>
<evidence type="ECO:0000313" key="1">
    <source>
        <dbReference type="EMBL" id="KIJ94021.1"/>
    </source>
</evidence>
<organism evidence="1 2">
    <name type="scientific">Laccaria amethystina LaAM-08-1</name>
    <dbReference type="NCBI Taxonomy" id="1095629"/>
    <lineage>
        <taxon>Eukaryota</taxon>
        <taxon>Fungi</taxon>
        <taxon>Dikarya</taxon>
        <taxon>Basidiomycota</taxon>
        <taxon>Agaricomycotina</taxon>
        <taxon>Agaricomycetes</taxon>
        <taxon>Agaricomycetidae</taxon>
        <taxon>Agaricales</taxon>
        <taxon>Agaricineae</taxon>
        <taxon>Hydnangiaceae</taxon>
        <taxon>Laccaria</taxon>
    </lineage>
</organism>
<evidence type="ECO:0000313" key="2">
    <source>
        <dbReference type="Proteomes" id="UP000054477"/>
    </source>
</evidence>
<dbReference type="HOGENOM" id="CLU_2892034_0_0_1"/>
<dbReference type="Proteomes" id="UP000054477">
    <property type="component" value="Unassembled WGS sequence"/>
</dbReference>
<reference evidence="1 2" key="1">
    <citation type="submission" date="2014-04" db="EMBL/GenBank/DDBJ databases">
        <authorList>
            <consortium name="DOE Joint Genome Institute"/>
            <person name="Kuo A."/>
            <person name="Kohler A."/>
            <person name="Nagy L.G."/>
            <person name="Floudas D."/>
            <person name="Copeland A."/>
            <person name="Barry K.W."/>
            <person name="Cichocki N."/>
            <person name="Veneault-Fourrey C."/>
            <person name="LaButti K."/>
            <person name="Lindquist E.A."/>
            <person name="Lipzen A."/>
            <person name="Lundell T."/>
            <person name="Morin E."/>
            <person name="Murat C."/>
            <person name="Sun H."/>
            <person name="Tunlid A."/>
            <person name="Henrissat B."/>
            <person name="Grigoriev I.V."/>
            <person name="Hibbett D.S."/>
            <person name="Martin F."/>
            <person name="Nordberg H.P."/>
            <person name="Cantor M.N."/>
            <person name="Hua S.X."/>
        </authorList>
    </citation>
    <scope>NUCLEOTIDE SEQUENCE [LARGE SCALE GENOMIC DNA]</scope>
    <source>
        <strain evidence="1 2">LaAM-08-1</strain>
    </source>
</reference>
<sequence length="63" mass="7123">HVTCYGPKISNHSSWVNLSAQAERLWRYQLSLCNSVTRYIEEIGNATRSALRVTVGIPTHSYS</sequence>